<reference evidence="2 3" key="1">
    <citation type="submission" date="2017-06" db="EMBL/GenBank/DDBJ databases">
        <title>Genome sequence of Bacillus sonorensis strain SRCM101395.</title>
        <authorList>
            <person name="Cho S.H."/>
        </authorList>
    </citation>
    <scope>NUCLEOTIDE SEQUENCE [LARGE SCALE GENOMIC DNA]</scope>
    <source>
        <strain evidence="2 3">SRCM101395</strain>
    </source>
</reference>
<dbReference type="EMBL" id="CP021920">
    <property type="protein sequence ID" value="ASB88254.1"/>
    <property type="molecule type" value="Genomic_DNA"/>
</dbReference>
<gene>
    <name evidence="2" type="ORF">S101395_01745</name>
</gene>
<evidence type="ECO:0000256" key="1">
    <source>
        <dbReference type="SAM" id="MobiDB-lite"/>
    </source>
</evidence>
<protein>
    <submittedName>
        <fullName evidence="2">Uncharacterized protein</fullName>
    </submittedName>
</protein>
<evidence type="ECO:0000313" key="2">
    <source>
        <dbReference type="EMBL" id="ASB88254.1"/>
    </source>
</evidence>
<keyword evidence="3" id="KW-1185">Reference proteome</keyword>
<evidence type="ECO:0000313" key="3">
    <source>
        <dbReference type="Proteomes" id="UP000196877"/>
    </source>
</evidence>
<sequence>MCKKIFLVEQSRVELSRVSQSSNRKGTDRSRNTSGGTFGSFVFLLYSSTSL</sequence>
<accession>A0ABM6LG47</accession>
<proteinExistence type="predicted"/>
<dbReference type="Proteomes" id="UP000196877">
    <property type="component" value="Chromosome"/>
</dbReference>
<organism evidence="2 3">
    <name type="scientific">Bacillus sonorensis</name>
    <dbReference type="NCBI Taxonomy" id="119858"/>
    <lineage>
        <taxon>Bacteria</taxon>
        <taxon>Bacillati</taxon>
        <taxon>Bacillota</taxon>
        <taxon>Bacilli</taxon>
        <taxon>Bacillales</taxon>
        <taxon>Bacillaceae</taxon>
        <taxon>Bacillus</taxon>
    </lineage>
</organism>
<feature type="region of interest" description="Disordered" evidence="1">
    <location>
        <begin position="15"/>
        <end position="38"/>
    </location>
</feature>
<name>A0ABM6LG47_9BACI</name>